<dbReference type="Proteomes" id="UP000197003">
    <property type="component" value="Chromosome"/>
</dbReference>
<evidence type="ECO:0000313" key="4">
    <source>
        <dbReference type="Proteomes" id="UP000197003"/>
    </source>
</evidence>
<accession>A0A1Z3NC10</accession>
<dbReference type="EMBL" id="CP020946">
    <property type="protein sequence ID" value="ASD65004.1"/>
    <property type="molecule type" value="Genomic_DNA"/>
</dbReference>
<keyword evidence="2" id="KW-0732">Signal</keyword>
<reference evidence="3 4" key="1">
    <citation type="submission" date="2017-04" db="EMBL/GenBank/DDBJ databases">
        <title>Whole genome sequence of Bdellovibrio bacteriovorus strain SSB218315.</title>
        <authorList>
            <person name="Oyedara O."/>
            <person name="Rodriguez-Perez M.A."/>
        </authorList>
    </citation>
    <scope>NUCLEOTIDE SEQUENCE [LARGE SCALE GENOMIC DNA]</scope>
    <source>
        <strain evidence="3 4">SSB218315</strain>
    </source>
</reference>
<gene>
    <name evidence="3" type="ORF">B9G79_16225</name>
</gene>
<proteinExistence type="predicted"/>
<protein>
    <submittedName>
        <fullName evidence="3">Uncharacterized protein</fullName>
    </submittedName>
</protein>
<organism evidence="3 4">
    <name type="scientific">Bdellovibrio bacteriovorus</name>
    <dbReference type="NCBI Taxonomy" id="959"/>
    <lineage>
        <taxon>Bacteria</taxon>
        <taxon>Pseudomonadati</taxon>
        <taxon>Bdellovibrionota</taxon>
        <taxon>Bdellovibrionia</taxon>
        <taxon>Bdellovibrionales</taxon>
        <taxon>Pseudobdellovibrionaceae</taxon>
        <taxon>Bdellovibrio</taxon>
    </lineage>
</organism>
<feature type="region of interest" description="Disordered" evidence="1">
    <location>
        <begin position="21"/>
        <end position="44"/>
    </location>
</feature>
<evidence type="ECO:0000256" key="2">
    <source>
        <dbReference type="SAM" id="SignalP"/>
    </source>
</evidence>
<sequence>MKSLIVVAPLLLSLLAVPSLASQKATGSNKVKKEQSHRPKLGTSFKFDGSALRGKYQSSLNTKATVENDKLLEDLLGGRNRFDDKIDQDEKRN</sequence>
<name>A0A1Z3NC10_BDEBC</name>
<evidence type="ECO:0000256" key="1">
    <source>
        <dbReference type="SAM" id="MobiDB-lite"/>
    </source>
</evidence>
<evidence type="ECO:0000313" key="3">
    <source>
        <dbReference type="EMBL" id="ASD65004.1"/>
    </source>
</evidence>
<feature type="signal peptide" evidence="2">
    <location>
        <begin position="1"/>
        <end position="21"/>
    </location>
</feature>
<dbReference type="AlphaFoldDB" id="A0A1Z3NC10"/>
<feature type="chain" id="PRO_5011728752" evidence="2">
    <location>
        <begin position="22"/>
        <end position="93"/>
    </location>
</feature>
<dbReference type="OrthoDB" id="5296826at2"/>
<dbReference type="RefSeq" id="WP_041576864.1">
    <property type="nucleotide sequence ID" value="NZ_CP020946.1"/>
</dbReference>